<name>A0ABZ1YY39_9NOCA</name>
<evidence type="ECO:0000313" key="1">
    <source>
        <dbReference type="EMBL" id="WUV48194.1"/>
    </source>
</evidence>
<proteinExistence type="predicted"/>
<gene>
    <name evidence="1" type="ORF">OG563_08340</name>
</gene>
<sequence length="104" mass="12058">MMRREALRTTQIQHDRKVAVWQLVGRSARILRVQFPHESFTAFRLPSRTQLPDAQPGTIMFDTYPDLANARQMLPQHDDLWDALRNDYWVALLSATDLPKPLGS</sequence>
<keyword evidence="2" id="KW-1185">Reference proteome</keyword>
<reference evidence="1" key="1">
    <citation type="submission" date="2022-10" db="EMBL/GenBank/DDBJ databases">
        <title>The complete genomes of actinobacterial strains from the NBC collection.</title>
        <authorList>
            <person name="Joergensen T.S."/>
            <person name="Alvarez Arevalo M."/>
            <person name="Sterndorff E.B."/>
            <person name="Faurdal D."/>
            <person name="Vuksanovic O."/>
            <person name="Mourched A.-S."/>
            <person name="Charusanti P."/>
            <person name="Shaw S."/>
            <person name="Blin K."/>
            <person name="Weber T."/>
        </authorList>
    </citation>
    <scope>NUCLEOTIDE SEQUENCE</scope>
    <source>
        <strain evidence="1">NBC_01482</strain>
    </source>
</reference>
<protein>
    <submittedName>
        <fullName evidence="1">Uncharacterized protein</fullName>
    </submittedName>
</protein>
<dbReference type="RefSeq" id="WP_329412498.1">
    <property type="nucleotide sequence ID" value="NZ_CP109441.1"/>
</dbReference>
<evidence type="ECO:0000313" key="2">
    <source>
        <dbReference type="Proteomes" id="UP001432062"/>
    </source>
</evidence>
<dbReference type="Proteomes" id="UP001432062">
    <property type="component" value="Chromosome"/>
</dbReference>
<organism evidence="1 2">
    <name type="scientific">Nocardia vinacea</name>
    <dbReference type="NCBI Taxonomy" id="96468"/>
    <lineage>
        <taxon>Bacteria</taxon>
        <taxon>Bacillati</taxon>
        <taxon>Actinomycetota</taxon>
        <taxon>Actinomycetes</taxon>
        <taxon>Mycobacteriales</taxon>
        <taxon>Nocardiaceae</taxon>
        <taxon>Nocardia</taxon>
    </lineage>
</organism>
<dbReference type="EMBL" id="CP109441">
    <property type="protein sequence ID" value="WUV48194.1"/>
    <property type="molecule type" value="Genomic_DNA"/>
</dbReference>
<accession>A0ABZ1YY39</accession>